<comment type="caution">
    <text evidence="2">The sequence shown here is derived from an EMBL/GenBank/DDBJ whole genome shotgun (WGS) entry which is preliminary data.</text>
</comment>
<evidence type="ECO:0000313" key="3">
    <source>
        <dbReference type="Proteomes" id="UP000383932"/>
    </source>
</evidence>
<keyword evidence="3" id="KW-1185">Reference proteome</keyword>
<feature type="compositionally biased region" description="Polar residues" evidence="1">
    <location>
        <begin position="11"/>
        <end position="20"/>
    </location>
</feature>
<proteinExistence type="predicted"/>
<evidence type="ECO:0000313" key="2">
    <source>
        <dbReference type="EMBL" id="KAB5592915.1"/>
    </source>
</evidence>
<evidence type="ECO:0000256" key="1">
    <source>
        <dbReference type="SAM" id="MobiDB-lite"/>
    </source>
</evidence>
<dbReference type="Proteomes" id="UP000383932">
    <property type="component" value="Unassembled WGS sequence"/>
</dbReference>
<feature type="region of interest" description="Disordered" evidence="1">
    <location>
        <begin position="1"/>
        <end position="20"/>
    </location>
</feature>
<organism evidence="2 3">
    <name type="scientific">Ceratobasidium theobromae</name>
    <dbReference type="NCBI Taxonomy" id="1582974"/>
    <lineage>
        <taxon>Eukaryota</taxon>
        <taxon>Fungi</taxon>
        <taxon>Dikarya</taxon>
        <taxon>Basidiomycota</taxon>
        <taxon>Agaricomycotina</taxon>
        <taxon>Agaricomycetes</taxon>
        <taxon>Cantharellales</taxon>
        <taxon>Ceratobasidiaceae</taxon>
        <taxon>Ceratobasidium</taxon>
    </lineage>
</organism>
<dbReference type="AlphaFoldDB" id="A0A5N5QMB4"/>
<sequence>MPEPTREPAQSGETEPGSINQVREWIRELQQRFSVTNENPGEAYPDLFNVENGSISDDAPERIFQRLQEHFLFSPPSRQDDRREYSGMYS</sequence>
<dbReference type="EMBL" id="SSOP01000050">
    <property type="protein sequence ID" value="KAB5592915.1"/>
    <property type="molecule type" value="Genomic_DNA"/>
</dbReference>
<gene>
    <name evidence="2" type="ORF">CTheo_3626</name>
</gene>
<name>A0A5N5QMB4_9AGAM</name>
<protein>
    <submittedName>
        <fullName evidence="2">Uncharacterized protein</fullName>
    </submittedName>
</protein>
<accession>A0A5N5QMB4</accession>
<reference evidence="2 3" key="1">
    <citation type="journal article" date="2019" name="Fungal Biol. Biotechnol.">
        <title>Draft genome sequence of fastidious pathogen Ceratobasidium theobromae, which causes vascular-streak dieback in Theobroma cacao.</title>
        <authorList>
            <person name="Ali S.S."/>
            <person name="Asman A."/>
            <person name="Shao J."/>
            <person name="Firmansyah A.P."/>
            <person name="Susilo A.W."/>
            <person name="Rosmana A."/>
            <person name="McMahon P."/>
            <person name="Junaid M."/>
            <person name="Guest D."/>
            <person name="Kheng T.Y."/>
            <person name="Meinhardt L.W."/>
            <person name="Bailey B.A."/>
        </authorList>
    </citation>
    <scope>NUCLEOTIDE SEQUENCE [LARGE SCALE GENOMIC DNA]</scope>
    <source>
        <strain evidence="2 3">CT2</strain>
    </source>
</reference>